<name>D0LHU0_HALO1</name>
<accession>D0LHU0</accession>
<dbReference type="Proteomes" id="UP000001880">
    <property type="component" value="Chromosome"/>
</dbReference>
<feature type="compositionally biased region" description="Low complexity" evidence="1">
    <location>
        <begin position="261"/>
        <end position="283"/>
    </location>
</feature>
<sequence length="308" mass="33535">MEKIDTWLRVNGFSTGRRMFAMARIREVASEMKWKDMVAHCDEALAHDRETRELDQRWTAQRSGAYSNEAVAALDNRLDNAVSALRDAAEAQRKGASDDDPLHDLVEGFLREVLPNGVYAVTAAPYVEELSAVQSMLDKLRGSCASEVEELGLGRQVDRLAEIVPLYEDALAGAARASLGFSDVRAAREIGQSYLTGAVARILGRFYRSDNAEHSAARARLLAPVVEQSEAIRAYQRSRRAVRDIDPVSGEVDPLEDTLPAEETAPAEQPAASPAASASDARPLTAAQQVPDFVLEPERPSAPPSAHT</sequence>
<dbReference type="EMBL" id="CP001804">
    <property type="protein sequence ID" value="ACY14769.1"/>
    <property type="molecule type" value="Genomic_DNA"/>
</dbReference>
<dbReference type="KEGG" id="hoh:Hoch_2224"/>
<proteinExistence type="predicted"/>
<protein>
    <submittedName>
        <fullName evidence="2">Uncharacterized protein</fullName>
    </submittedName>
</protein>
<gene>
    <name evidence="2" type="ordered locus">Hoch_2224</name>
</gene>
<dbReference type="eggNOG" id="ENOG50328X9">
    <property type="taxonomic scope" value="Bacteria"/>
</dbReference>
<evidence type="ECO:0000313" key="2">
    <source>
        <dbReference type="EMBL" id="ACY14769.1"/>
    </source>
</evidence>
<dbReference type="HOGENOM" id="CLU_1007981_0_0_7"/>
<keyword evidence="3" id="KW-1185">Reference proteome</keyword>
<dbReference type="AlphaFoldDB" id="D0LHU0"/>
<feature type="region of interest" description="Disordered" evidence="1">
    <location>
        <begin position="245"/>
        <end position="308"/>
    </location>
</feature>
<reference evidence="2 3" key="1">
    <citation type="journal article" date="2010" name="Stand. Genomic Sci.">
        <title>Complete genome sequence of Haliangium ochraceum type strain (SMP-2).</title>
        <authorList>
            <consortium name="US DOE Joint Genome Institute (JGI-PGF)"/>
            <person name="Ivanova N."/>
            <person name="Daum C."/>
            <person name="Lang E."/>
            <person name="Abt B."/>
            <person name="Kopitz M."/>
            <person name="Saunders E."/>
            <person name="Lapidus A."/>
            <person name="Lucas S."/>
            <person name="Glavina Del Rio T."/>
            <person name="Nolan M."/>
            <person name="Tice H."/>
            <person name="Copeland A."/>
            <person name="Cheng J.F."/>
            <person name="Chen F."/>
            <person name="Bruce D."/>
            <person name="Goodwin L."/>
            <person name="Pitluck S."/>
            <person name="Mavromatis K."/>
            <person name="Pati A."/>
            <person name="Mikhailova N."/>
            <person name="Chen A."/>
            <person name="Palaniappan K."/>
            <person name="Land M."/>
            <person name="Hauser L."/>
            <person name="Chang Y.J."/>
            <person name="Jeffries C.D."/>
            <person name="Detter J.C."/>
            <person name="Brettin T."/>
            <person name="Rohde M."/>
            <person name="Goker M."/>
            <person name="Bristow J."/>
            <person name="Markowitz V."/>
            <person name="Eisen J.A."/>
            <person name="Hugenholtz P."/>
            <person name="Kyrpides N.C."/>
            <person name="Klenk H.P."/>
        </authorList>
    </citation>
    <scope>NUCLEOTIDE SEQUENCE [LARGE SCALE GENOMIC DNA]</scope>
    <source>
        <strain evidence="3">DSM 14365 / CIP 107738 / JCM 11303 / AJ 13395 / SMP-2</strain>
    </source>
</reference>
<organism evidence="2 3">
    <name type="scientific">Haliangium ochraceum (strain DSM 14365 / JCM 11303 / SMP-2)</name>
    <dbReference type="NCBI Taxonomy" id="502025"/>
    <lineage>
        <taxon>Bacteria</taxon>
        <taxon>Pseudomonadati</taxon>
        <taxon>Myxococcota</taxon>
        <taxon>Polyangia</taxon>
        <taxon>Haliangiales</taxon>
        <taxon>Kofleriaceae</taxon>
        <taxon>Haliangium</taxon>
    </lineage>
</organism>
<evidence type="ECO:0000256" key="1">
    <source>
        <dbReference type="SAM" id="MobiDB-lite"/>
    </source>
</evidence>
<evidence type="ECO:0000313" key="3">
    <source>
        <dbReference type="Proteomes" id="UP000001880"/>
    </source>
</evidence>